<dbReference type="PANTHER" id="PTHR12526">
    <property type="entry name" value="GLYCOSYLTRANSFERASE"/>
    <property type="match status" value="1"/>
</dbReference>
<organism evidence="2 3">
    <name type="scientific">Aquimarina litoralis</name>
    <dbReference type="NCBI Taxonomy" id="584605"/>
    <lineage>
        <taxon>Bacteria</taxon>
        <taxon>Pseudomonadati</taxon>
        <taxon>Bacteroidota</taxon>
        <taxon>Flavobacteriia</taxon>
        <taxon>Flavobacteriales</taxon>
        <taxon>Flavobacteriaceae</taxon>
        <taxon>Aquimarina</taxon>
    </lineage>
</organism>
<name>A0ABN1J5C2_9FLAO</name>
<dbReference type="SUPFAM" id="SSF53756">
    <property type="entry name" value="UDP-Glycosyltransferase/glycogen phosphorylase"/>
    <property type="match status" value="1"/>
</dbReference>
<dbReference type="EMBL" id="BAAAGE010000004">
    <property type="protein sequence ID" value="GAA0728731.1"/>
    <property type="molecule type" value="Genomic_DNA"/>
</dbReference>
<dbReference type="PANTHER" id="PTHR12526:SF595">
    <property type="entry name" value="BLL5217 PROTEIN"/>
    <property type="match status" value="1"/>
</dbReference>
<dbReference type="Proteomes" id="UP001501758">
    <property type="component" value="Unassembled WGS sequence"/>
</dbReference>
<evidence type="ECO:0000259" key="1">
    <source>
        <dbReference type="Pfam" id="PF00534"/>
    </source>
</evidence>
<dbReference type="Gene3D" id="3.40.50.2000">
    <property type="entry name" value="Glycogen Phosphorylase B"/>
    <property type="match status" value="2"/>
</dbReference>
<comment type="caution">
    <text evidence="2">The sequence shown here is derived from an EMBL/GenBank/DDBJ whole genome shotgun (WGS) entry which is preliminary data.</text>
</comment>
<sequence>MKILIVDNSGIIPATNYGGIERVIWGLGKELSKLGHEVVYLVKPGSTSDFAEVLPLDPNRDLISQIPDDIDIAHFSHTPLYPVHKPFIVTIHTNPPTDEVLDINTVFISKNHAQRFGSSTYVYNGLDWDDYPNPDLDKKRSYLHFLGKAAWKIKNVFGAAKIALDSGNSLHILGGEKWTFRNFKRGLKYILNPKIIFRGMVNNQTKMDIIQYSKGLVFPVIWHEPFGLAIVESMYAGCAVFGTKNGSLPELITPEVGYTGNNSQEIAKAIKEFDYNPKKCHEYAVKHFNSKVMTASYVKLYEKVISGETINNETPKYIESENIISKFS</sequence>
<dbReference type="Pfam" id="PF00534">
    <property type="entry name" value="Glycos_transf_1"/>
    <property type="match status" value="1"/>
</dbReference>
<dbReference type="InterPro" id="IPR001296">
    <property type="entry name" value="Glyco_trans_1"/>
</dbReference>
<dbReference type="RefSeq" id="WP_343913848.1">
    <property type="nucleotide sequence ID" value="NZ_BAAAGE010000004.1"/>
</dbReference>
<gene>
    <name evidence="2" type="ORF">GCM10009430_38070</name>
</gene>
<keyword evidence="3" id="KW-1185">Reference proteome</keyword>
<evidence type="ECO:0000313" key="2">
    <source>
        <dbReference type="EMBL" id="GAA0728731.1"/>
    </source>
</evidence>
<evidence type="ECO:0000313" key="3">
    <source>
        <dbReference type="Proteomes" id="UP001501758"/>
    </source>
</evidence>
<accession>A0ABN1J5C2</accession>
<proteinExistence type="predicted"/>
<reference evidence="2 3" key="1">
    <citation type="journal article" date="2019" name="Int. J. Syst. Evol. Microbiol.">
        <title>The Global Catalogue of Microorganisms (GCM) 10K type strain sequencing project: providing services to taxonomists for standard genome sequencing and annotation.</title>
        <authorList>
            <consortium name="The Broad Institute Genomics Platform"/>
            <consortium name="The Broad Institute Genome Sequencing Center for Infectious Disease"/>
            <person name="Wu L."/>
            <person name="Ma J."/>
        </authorList>
    </citation>
    <scope>NUCLEOTIDE SEQUENCE [LARGE SCALE GENOMIC DNA]</scope>
    <source>
        <strain evidence="2 3">JCM 15974</strain>
    </source>
</reference>
<protein>
    <submittedName>
        <fullName evidence="2">Glycosyltransferase family 4 protein</fullName>
    </submittedName>
</protein>
<feature type="domain" description="Glycosyl transferase family 1" evidence="1">
    <location>
        <begin position="139"/>
        <end position="283"/>
    </location>
</feature>